<dbReference type="GO" id="GO:0051539">
    <property type="term" value="F:4 iron, 4 sulfur cluster binding"/>
    <property type="evidence" value="ECO:0007669"/>
    <property type="project" value="UniProtKB-KW"/>
</dbReference>
<dbReference type="AlphaFoldDB" id="A0A1B6ESS8"/>
<dbReference type="GO" id="GO:0003887">
    <property type="term" value="F:DNA-directed DNA polymerase activity"/>
    <property type="evidence" value="ECO:0007669"/>
    <property type="project" value="UniProtKB-KW"/>
</dbReference>
<dbReference type="EC" id="2.7.7.7" evidence="1"/>
<feature type="region of interest" description="Disordered" evidence="2">
    <location>
        <begin position="155"/>
        <end position="176"/>
    </location>
</feature>
<dbReference type="GO" id="GO:0045004">
    <property type="term" value="P:DNA replication proofreading"/>
    <property type="evidence" value="ECO:0007669"/>
    <property type="project" value="TreeGrafter"/>
</dbReference>
<comment type="similarity">
    <text evidence="1">Belongs to the DNA polymerase type-B family.</text>
</comment>
<dbReference type="GO" id="GO:0008270">
    <property type="term" value="F:zinc ion binding"/>
    <property type="evidence" value="ECO:0007669"/>
    <property type="project" value="UniProtKB-KW"/>
</dbReference>
<keyword evidence="1" id="KW-0548">Nucleotidyltransferase</keyword>
<comment type="function">
    <text evidence="1">DNA polymerase II participates in chromosomal DNA replication.</text>
</comment>
<sequence>QKIITIPAAMQGLSNPVPRVHHPDWLHKKMLEKNDTLKQRRINELFSAAPKPKPTESSTVEESEEPTTASVRDIEDIGSQAPIFKIPTQPVARTNKRKRDDTPTAPTQSMIATSWRDLLGPPPPMGETEEELQVWLAYQKKKWAWQAERRAFRASMGKKMRSEPEKTASRPSGTLGSFIKKTQHTLLNTPWQIIQGPVQVCRST</sequence>
<proteinExistence type="inferred from homology"/>
<protein>
    <recommendedName>
        <fullName evidence="1">DNA polymerase epsilon catalytic subunit</fullName>
        <ecNumber evidence="1">2.7.7.7</ecNumber>
    </recommendedName>
</protein>
<name>A0A1B6ESS8_9HEMI</name>
<evidence type="ECO:0000313" key="3">
    <source>
        <dbReference type="EMBL" id="JAS40999.1"/>
    </source>
</evidence>
<keyword evidence="1" id="KW-0239">DNA-directed DNA polymerase</keyword>
<accession>A0A1B6ESS8</accession>
<keyword evidence="1" id="KW-0411">Iron-sulfur</keyword>
<dbReference type="InterPro" id="IPR029703">
    <property type="entry name" value="POL2"/>
</dbReference>
<dbReference type="PANTHER" id="PTHR10670">
    <property type="entry name" value="DNA POLYMERASE EPSILON CATALYTIC SUBUNIT A"/>
    <property type="match status" value="1"/>
</dbReference>
<dbReference type="GO" id="GO:0006287">
    <property type="term" value="P:base-excision repair, gap-filling"/>
    <property type="evidence" value="ECO:0007669"/>
    <property type="project" value="TreeGrafter"/>
</dbReference>
<dbReference type="GO" id="GO:0008622">
    <property type="term" value="C:epsilon DNA polymerase complex"/>
    <property type="evidence" value="ECO:0007669"/>
    <property type="project" value="InterPro"/>
</dbReference>
<keyword evidence="1" id="KW-0235">DNA replication</keyword>
<dbReference type="GO" id="GO:0003677">
    <property type="term" value="F:DNA binding"/>
    <property type="evidence" value="ECO:0007669"/>
    <property type="project" value="UniProtKB-KW"/>
</dbReference>
<dbReference type="GO" id="GO:0000278">
    <property type="term" value="P:mitotic cell cycle"/>
    <property type="evidence" value="ECO:0007669"/>
    <property type="project" value="TreeGrafter"/>
</dbReference>
<keyword evidence="1" id="KW-0862">Zinc</keyword>
<evidence type="ECO:0000256" key="1">
    <source>
        <dbReference type="RuleBase" id="RU365029"/>
    </source>
</evidence>
<evidence type="ECO:0000256" key="2">
    <source>
        <dbReference type="SAM" id="MobiDB-lite"/>
    </source>
</evidence>
<comment type="subcellular location">
    <subcellularLocation>
        <location evidence="1">Nucleus</location>
    </subcellularLocation>
</comment>
<keyword evidence="1" id="KW-0808">Transferase</keyword>
<keyword evidence="1" id="KW-0539">Nucleus</keyword>
<feature type="non-terminal residue" evidence="3">
    <location>
        <position position="1"/>
    </location>
</feature>
<gene>
    <name evidence="3" type="ORF">g.9079</name>
</gene>
<dbReference type="PANTHER" id="PTHR10670:SF0">
    <property type="entry name" value="DNA POLYMERASE EPSILON CATALYTIC SUBUNIT A"/>
    <property type="match status" value="1"/>
</dbReference>
<dbReference type="GO" id="GO:0006272">
    <property type="term" value="P:leading strand elongation"/>
    <property type="evidence" value="ECO:0007669"/>
    <property type="project" value="TreeGrafter"/>
</dbReference>
<keyword evidence="1" id="KW-0479">Metal-binding</keyword>
<comment type="cofactor">
    <cofactor evidence="1">
        <name>[4Fe-4S] cluster</name>
        <dbReference type="ChEBI" id="CHEBI:49883"/>
    </cofactor>
</comment>
<keyword evidence="1" id="KW-0238">DNA-binding</keyword>
<keyword evidence="1" id="KW-0004">4Fe-4S</keyword>
<keyword evidence="1" id="KW-0408">Iron</keyword>
<organism evidence="3">
    <name type="scientific">Cuerna arida</name>
    <dbReference type="NCBI Taxonomy" id="1464854"/>
    <lineage>
        <taxon>Eukaryota</taxon>
        <taxon>Metazoa</taxon>
        <taxon>Ecdysozoa</taxon>
        <taxon>Arthropoda</taxon>
        <taxon>Hexapoda</taxon>
        <taxon>Insecta</taxon>
        <taxon>Pterygota</taxon>
        <taxon>Neoptera</taxon>
        <taxon>Paraneoptera</taxon>
        <taxon>Hemiptera</taxon>
        <taxon>Auchenorrhyncha</taxon>
        <taxon>Membracoidea</taxon>
        <taxon>Cicadellidae</taxon>
        <taxon>Cicadellinae</taxon>
        <taxon>Proconiini</taxon>
        <taxon>Cuerna</taxon>
    </lineage>
</organism>
<keyword evidence="1" id="KW-0863">Zinc-finger</keyword>
<dbReference type="EMBL" id="GECZ01028770">
    <property type="protein sequence ID" value="JAS40999.1"/>
    <property type="molecule type" value="Transcribed_RNA"/>
</dbReference>
<reference evidence="3" key="1">
    <citation type="submission" date="2015-11" db="EMBL/GenBank/DDBJ databases">
        <title>De novo transcriptome assembly of four potential Pierce s Disease insect vectors from Arizona vineyards.</title>
        <authorList>
            <person name="Tassone E.E."/>
        </authorList>
    </citation>
    <scope>NUCLEOTIDE SEQUENCE</scope>
</reference>
<dbReference type="GO" id="GO:0006297">
    <property type="term" value="P:nucleotide-excision repair, DNA gap filling"/>
    <property type="evidence" value="ECO:0007669"/>
    <property type="project" value="TreeGrafter"/>
</dbReference>
<feature type="region of interest" description="Disordered" evidence="2">
    <location>
        <begin position="43"/>
        <end position="116"/>
    </location>
</feature>
<dbReference type="GO" id="GO:0008310">
    <property type="term" value="F:single-stranded DNA 3'-5' DNA exonuclease activity"/>
    <property type="evidence" value="ECO:0007669"/>
    <property type="project" value="TreeGrafter"/>
</dbReference>
<comment type="catalytic activity">
    <reaction evidence="1">
        <text>DNA(n) + a 2'-deoxyribonucleoside 5'-triphosphate = DNA(n+1) + diphosphate</text>
        <dbReference type="Rhea" id="RHEA:22508"/>
        <dbReference type="Rhea" id="RHEA-COMP:17339"/>
        <dbReference type="Rhea" id="RHEA-COMP:17340"/>
        <dbReference type="ChEBI" id="CHEBI:33019"/>
        <dbReference type="ChEBI" id="CHEBI:61560"/>
        <dbReference type="ChEBI" id="CHEBI:173112"/>
        <dbReference type="EC" id="2.7.7.7"/>
    </reaction>
</comment>